<gene>
    <name evidence="4" type="ORF">GCM10009760_15550</name>
</gene>
<dbReference type="InterPro" id="IPR000873">
    <property type="entry name" value="AMP-dep_synth/lig_dom"/>
</dbReference>
<feature type="domain" description="AMP-binding enzyme C-terminal" evidence="3">
    <location>
        <begin position="485"/>
        <end position="560"/>
    </location>
</feature>
<organism evidence="4 5">
    <name type="scientific">Kitasatospora kazusensis</name>
    <dbReference type="NCBI Taxonomy" id="407974"/>
    <lineage>
        <taxon>Bacteria</taxon>
        <taxon>Bacillati</taxon>
        <taxon>Actinomycetota</taxon>
        <taxon>Actinomycetes</taxon>
        <taxon>Kitasatosporales</taxon>
        <taxon>Streptomycetaceae</taxon>
        <taxon>Kitasatospora</taxon>
    </lineage>
</organism>
<dbReference type="Gene3D" id="3.40.50.980">
    <property type="match status" value="2"/>
</dbReference>
<dbReference type="RefSeq" id="WP_344462170.1">
    <property type="nucleotide sequence ID" value="NZ_BAAANT010000006.1"/>
</dbReference>
<dbReference type="PROSITE" id="PS00455">
    <property type="entry name" value="AMP_BINDING"/>
    <property type="match status" value="1"/>
</dbReference>
<dbReference type="PANTHER" id="PTHR43767">
    <property type="entry name" value="LONG-CHAIN-FATTY-ACID--COA LIGASE"/>
    <property type="match status" value="1"/>
</dbReference>
<dbReference type="InterPro" id="IPR045851">
    <property type="entry name" value="AMP-bd_C_sf"/>
</dbReference>
<name>A0ABP5KUL0_9ACTN</name>
<dbReference type="InterPro" id="IPR020845">
    <property type="entry name" value="AMP-binding_CS"/>
</dbReference>
<dbReference type="Gene3D" id="3.30.300.30">
    <property type="match status" value="1"/>
</dbReference>
<proteinExistence type="predicted"/>
<keyword evidence="5" id="KW-1185">Reference proteome</keyword>
<evidence type="ECO:0000313" key="5">
    <source>
        <dbReference type="Proteomes" id="UP001422759"/>
    </source>
</evidence>
<feature type="domain" description="AMP-dependent synthetase/ligase" evidence="2">
    <location>
        <begin position="49"/>
        <end position="434"/>
    </location>
</feature>
<feature type="compositionally biased region" description="Basic and acidic residues" evidence="1">
    <location>
        <begin position="575"/>
        <end position="592"/>
    </location>
</feature>
<dbReference type="InterPro" id="IPR025110">
    <property type="entry name" value="AMP-bd_C"/>
</dbReference>
<evidence type="ECO:0000256" key="1">
    <source>
        <dbReference type="SAM" id="MobiDB-lite"/>
    </source>
</evidence>
<evidence type="ECO:0000259" key="3">
    <source>
        <dbReference type="Pfam" id="PF13193"/>
    </source>
</evidence>
<accession>A0ABP5KUL0</accession>
<feature type="region of interest" description="Disordered" evidence="1">
    <location>
        <begin position="1"/>
        <end position="20"/>
    </location>
</feature>
<dbReference type="Pfam" id="PF00501">
    <property type="entry name" value="AMP-binding"/>
    <property type="match status" value="1"/>
</dbReference>
<dbReference type="Gene3D" id="2.30.38.10">
    <property type="entry name" value="Luciferase, Domain 3"/>
    <property type="match status" value="1"/>
</dbReference>
<reference evidence="5" key="1">
    <citation type="journal article" date="2019" name="Int. J. Syst. Evol. Microbiol.">
        <title>The Global Catalogue of Microorganisms (GCM) 10K type strain sequencing project: providing services to taxonomists for standard genome sequencing and annotation.</title>
        <authorList>
            <consortium name="The Broad Institute Genomics Platform"/>
            <consortium name="The Broad Institute Genome Sequencing Center for Infectious Disease"/>
            <person name="Wu L."/>
            <person name="Ma J."/>
        </authorList>
    </citation>
    <scope>NUCLEOTIDE SEQUENCE [LARGE SCALE GENOMIC DNA]</scope>
    <source>
        <strain evidence="5">JCM 14560</strain>
    </source>
</reference>
<evidence type="ECO:0000313" key="4">
    <source>
        <dbReference type="EMBL" id="GAA2136212.1"/>
    </source>
</evidence>
<dbReference type="Pfam" id="PF13193">
    <property type="entry name" value="AMP-binding_C"/>
    <property type="match status" value="1"/>
</dbReference>
<dbReference type="PANTHER" id="PTHR43767:SF1">
    <property type="entry name" value="NONRIBOSOMAL PEPTIDE SYNTHASE PES1 (EUROFUNG)-RELATED"/>
    <property type="match status" value="1"/>
</dbReference>
<evidence type="ECO:0000259" key="2">
    <source>
        <dbReference type="Pfam" id="PF00501"/>
    </source>
</evidence>
<sequence length="592" mass="62249">MTALPQPSAAPGGGGLRHPDGHVRYPDDLVERYCEAGFWRPETLGDLLRTHARRRPARPALVADGRVTDYGELDAAADRLAGRLALLGIAAGDRVVVQLPNCTEFVLVLFAFFRMGAVPVLALPTHRKNEIDQLCRMTGAVGYTIPGRGHEADSGFDYTALAEAVRTDNPGLRHVLLTRTSAGTSGAAAESAPDEAFTLLDGGRHRALPSGGTPPAPARPDPAAVALLLLSGGTTGAAKLIPRTHRDYAYNLRASARLCGLDDRSVYLAALPAAHNFALGCPGVLGTLSAGGTVVLAPDAGPDRAFALIERERVTVSALTPPLLALWLAEAEWTGADLSSLALLQVGGARLGRAAAERVRPGLGCRLQQVFGMAEGLLCFTRPEDPDETVLSTQGRPLSAGDELRVVDAAGREVRPGEVGQLLTRGPYTVRGYYRAPETDATAFTADGYYRTGDLVRITPTGHLVVEGRVKDVINRGGEKVPAAEVEDHLLAHPLVAQVALVGVPDAQLGERSCAFVVPRAGTPGRAELAAFLRARGLAAHKLPDRVELVAALPRTGAGKVDKRALAAPLAAAEPADRAARSAREPSRLCPE</sequence>
<comment type="caution">
    <text evidence="4">The sequence shown here is derived from an EMBL/GenBank/DDBJ whole genome shotgun (WGS) entry which is preliminary data.</text>
</comment>
<dbReference type="SUPFAM" id="SSF56801">
    <property type="entry name" value="Acetyl-CoA synthetase-like"/>
    <property type="match status" value="1"/>
</dbReference>
<dbReference type="InterPro" id="IPR050237">
    <property type="entry name" value="ATP-dep_AMP-bd_enzyme"/>
</dbReference>
<protein>
    <submittedName>
        <fullName evidence="4">(2,3-dihydroxybenzoyl)adenylate synthase</fullName>
    </submittedName>
</protein>
<dbReference type="Proteomes" id="UP001422759">
    <property type="component" value="Unassembled WGS sequence"/>
</dbReference>
<dbReference type="EMBL" id="BAAANT010000006">
    <property type="protein sequence ID" value="GAA2136212.1"/>
    <property type="molecule type" value="Genomic_DNA"/>
</dbReference>
<feature type="region of interest" description="Disordered" evidence="1">
    <location>
        <begin position="572"/>
        <end position="592"/>
    </location>
</feature>